<name>A0A6B9ZAI1_9BACT</name>
<dbReference type="Proteomes" id="UP000476411">
    <property type="component" value="Chromosome"/>
</dbReference>
<dbReference type="SUPFAM" id="SSF46689">
    <property type="entry name" value="Homeodomain-like"/>
    <property type="match status" value="1"/>
</dbReference>
<keyword evidence="3" id="KW-0804">Transcription</keyword>
<feature type="domain" description="HTH araC/xylS-type" evidence="4">
    <location>
        <begin position="156"/>
        <end position="258"/>
    </location>
</feature>
<protein>
    <submittedName>
        <fullName evidence="5">Helix-turn-helix transcriptional regulator</fullName>
    </submittedName>
</protein>
<dbReference type="Pfam" id="PF12833">
    <property type="entry name" value="HTH_18"/>
    <property type="match status" value="1"/>
</dbReference>
<dbReference type="InterPro" id="IPR009057">
    <property type="entry name" value="Homeodomain-like_sf"/>
</dbReference>
<evidence type="ECO:0000256" key="3">
    <source>
        <dbReference type="ARBA" id="ARBA00023163"/>
    </source>
</evidence>
<keyword evidence="1" id="KW-0805">Transcription regulation</keyword>
<dbReference type="InterPro" id="IPR018060">
    <property type="entry name" value="HTH_AraC"/>
</dbReference>
<dbReference type="Gene3D" id="1.10.10.60">
    <property type="entry name" value="Homeodomain-like"/>
    <property type="match status" value="1"/>
</dbReference>
<dbReference type="PROSITE" id="PS01124">
    <property type="entry name" value="HTH_ARAC_FAMILY_2"/>
    <property type="match status" value="1"/>
</dbReference>
<evidence type="ECO:0000313" key="6">
    <source>
        <dbReference type="Proteomes" id="UP000476411"/>
    </source>
</evidence>
<dbReference type="InterPro" id="IPR046532">
    <property type="entry name" value="DUF6597"/>
</dbReference>
<keyword evidence="2" id="KW-0238">DNA-binding</keyword>
<organism evidence="5 6">
    <name type="scientific">Chitinophaga agri</name>
    <dbReference type="NCBI Taxonomy" id="2703787"/>
    <lineage>
        <taxon>Bacteria</taxon>
        <taxon>Pseudomonadati</taxon>
        <taxon>Bacteroidota</taxon>
        <taxon>Chitinophagia</taxon>
        <taxon>Chitinophagales</taxon>
        <taxon>Chitinophagaceae</taxon>
        <taxon>Chitinophaga</taxon>
    </lineage>
</organism>
<keyword evidence="6" id="KW-1185">Reference proteome</keyword>
<dbReference type="KEGG" id="chih:GWR21_07055"/>
<gene>
    <name evidence="5" type="ORF">GWR21_07055</name>
</gene>
<evidence type="ECO:0000259" key="4">
    <source>
        <dbReference type="PROSITE" id="PS01124"/>
    </source>
</evidence>
<evidence type="ECO:0000256" key="1">
    <source>
        <dbReference type="ARBA" id="ARBA00023015"/>
    </source>
</evidence>
<proteinExistence type="predicted"/>
<dbReference type="EMBL" id="CP048113">
    <property type="protein sequence ID" value="QHS59350.1"/>
    <property type="molecule type" value="Genomic_DNA"/>
</dbReference>
<dbReference type="AlphaFoldDB" id="A0A6B9ZAI1"/>
<dbReference type="SMART" id="SM00342">
    <property type="entry name" value="HTH_ARAC"/>
    <property type="match status" value="1"/>
</dbReference>
<dbReference type="GO" id="GO:0043565">
    <property type="term" value="F:sequence-specific DNA binding"/>
    <property type="evidence" value="ECO:0007669"/>
    <property type="project" value="InterPro"/>
</dbReference>
<accession>A0A6B9ZAI1</accession>
<evidence type="ECO:0000313" key="5">
    <source>
        <dbReference type="EMBL" id="QHS59350.1"/>
    </source>
</evidence>
<dbReference type="GO" id="GO:0003700">
    <property type="term" value="F:DNA-binding transcription factor activity"/>
    <property type="evidence" value="ECO:0007669"/>
    <property type="project" value="InterPro"/>
</dbReference>
<dbReference type="RefSeq" id="WP_162331047.1">
    <property type="nucleotide sequence ID" value="NZ_CP048113.1"/>
</dbReference>
<dbReference type="PANTHER" id="PTHR46796">
    <property type="entry name" value="HTH-TYPE TRANSCRIPTIONAL ACTIVATOR RHAS-RELATED"/>
    <property type="match status" value="1"/>
</dbReference>
<dbReference type="PANTHER" id="PTHR46796:SF13">
    <property type="entry name" value="HTH-TYPE TRANSCRIPTIONAL ACTIVATOR RHAS"/>
    <property type="match status" value="1"/>
</dbReference>
<dbReference type="InterPro" id="IPR050204">
    <property type="entry name" value="AraC_XylS_family_regulators"/>
</dbReference>
<dbReference type="Pfam" id="PF20240">
    <property type="entry name" value="DUF6597"/>
    <property type="match status" value="1"/>
</dbReference>
<evidence type="ECO:0000256" key="2">
    <source>
        <dbReference type="ARBA" id="ARBA00023125"/>
    </source>
</evidence>
<sequence length="271" mass="31041">MQFRQIPPPAYLKDYIRYFWVMESHDTNVSAATFRTIADGSPGLIFQHPGQGVLFQNNKQLPGTILYGQATRHAELRISGSFNTIGIFFYPHALKTIFGLNANELTDSCLDLDLLSGAKDYHLSAQLTDLTSCGDRIDTICSFLLAQLTRHDQYADKAMYHALERIREANGNISVKILREELQLSERSFERKFKQHVGVTPKLFARIAQFQASMQLLRQRDYNKLSDIAFENDYADQSHFIRAFKEFAGTSPFQFRKQSEELIDNLSIITK</sequence>
<reference evidence="5 6" key="1">
    <citation type="submission" date="2020-01" db="EMBL/GenBank/DDBJ databases">
        <title>Complete genome sequence of Chitinophaga sp. H33E-04 isolated from quinoa roots.</title>
        <authorList>
            <person name="Weon H.-Y."/>
            <person name="Lee S.A."/>
        </authorList>
    </citation>
    <scope>NUCLEOTIDE SEQUENCE [LARGE SCALE GENOMIC DNA]</scope>
    <source>
        <strain evidence="5 6">H33E-04</strain>
    </source>
</reference>